<keyword evidence="5 12" id="KW-0812">Transmembrane</keyword>
<dbReference type="InterPro" id="IPR003593">
    <property type="entry name" value="AAA+_ATPase"/>
</dbReference>
<feature type="transmembrane region" description="Helical" evidence="12">
    <location>
        <begin position="541"/>
        <end position="559"/>
    </location>
</feature>
<keyword evidence="15" id="KW-1185">Reference proteome</keyword>
<evidence type="ECO:0000256" key="3">
    <source>
        <dbReference type="ARBA" id="ARBA00022448"/>
    </source>
</evidence>
<dbReference type="InterPro" id="IPR043926">
    <property type="entry name" value="ABCG_dom"/>
</dbReference>
<dbReference type="Gene3D" id="3.40.50.300">
    <property type="entry name" value="P-loop containing nucleotide triphosphate hydrolases"/>
    <property type="match status" value="2"/>
</dbReference>
<dbReference type="SUPFAM" id="SSF52540">
    <property type="entry name" value="P-loop containing nucleoside triphosphate hydrolases"/>
    <property type="match status" value="2"/>
</dbReference>
<evidence type="ECO:0000256" key="12">
    <source>
        <dbReference type="SAM" id="Phobius"/>
    </source>
</evidence>
<comment type="similarity">
    <text evidence="2">Belongs to the ABC transporter superfamily. ABCG family. PDR (TC 3.A.1.205) subfamily.</text>
</comment>
<evidence type="ECO:0000256" key="4">
    <source>
        <dbReference type="ARBA" id="ARBA00022475"/>
    </source>
</evidence>
<feature type="transmembrane region" description="Helical" evidence="12">
    <location>
        <begin position="623"/>
        <end position="640"/>
    </location>
</feature>
<sequence>MDESIRGTHALKDDLKPDNDSATRTVGQSDGREGSPSPEEEKEKEWQFLSRLKEFHDRDLASGLCKKELGVTWKDLTVRATSMESAVNENALSQFNVLKHLRRSHQRAPLQTILDRSHGCVRPGEMLLVLGRPGSGCTSLLKILANRRKEYSTVEGDVRYGNISHIEVEKKYRGQIVMNTEDEIFFPTLSVNETLDFAARLKTPFHLPNGVQSSKTYKDEMKEFLLASMGISHTAETKVGNEYVRGVSGGERKRVSIVECMASRGSIFCWDNSTRGLDASSALEWTRAVRSMTDVYGLSTIVTLYQAGNGIYNLFDKVLILDEGQQVYYGPMKKARPFMEELGFLCQEGANIADYLTAVTVPTERVIIPGFEAKFPKNAYMLRSEYEKSDIHSDMIAEYNYPETKIAANRTEAFKESVASDKHKHLPQSSPLTTSFPNQVIACVARQYQILLGDKSTLLIQQTTTLIQALLTGSLYYNTPGDSSGLFTKSGALFWSALYNALVSMSEVTNSFSGRPVLVKHKEFAFFHPAAFCIAQIAADIPVILMQITIFALVVYFMVGLSLSAPSFFTYWVFLFSTAMCTNALFRAVGAIFSSFDNASKISGLLLSVMAVYAGYEIKKPRIHPWFVWIYWINPLVYSMEALMTNELHDTTIDCVGNNLVPNGPNYIGEPASCAGVSGAVQGETSLTGDQYLQSLSFNHQHMWRNMGILWAWWVLYVGITIVATTKWKTASERGGLLLIPREKLNNHKMIKYVADEESPTLELKLPHNTSLPVENQGNDKDLDGQLAQNTSIFTWRDLSYSVKTPSGERLLLDNVHGWVKPGMLGALMGASGAGKTTLLDVLAQRKTEGTIHGTIRVDGRMLPVSFQRSAGYCEQLDVHEPYATVREALEFSALLRQPQGISKQDKLRYVDVIIDLLELHDISDTLIGKVGAGLSIEQRKRVTIGVELVSKPKILIFLDEPTSGLDGQSAYNTVRFLRKLADLGQAILVTIHQPSAQLFAQFDTLLLLAKGGKTVYFGDIGRNGQIVKDYFGRHGAPCPAHVNPAEHMIDVVSGNIREMAGVDWSQVWLDSPEYGHRLGELDRMVEDAACKEPSIEDDDNEFATSLWSQIVIVSNRMNMALFRNTRYINNKLILHIAMALFNGFSFWMIGDTVSDLEQRLFTIFVFIFVAPGVINQLQPLFIERREIYDAREKKSRMYSWKAFVTALIISEFPYLCICAVFYFFCWYYTVGFPAETNKAGGVFFITLAYEFLYTGIGQAIAAFAPNAVFASHVNPLAISMLVCFCGILVPYVQLTPFWRYWMYYLDPFNYMVGGLLVFSVFDAEVNCAEDEFAIFDPPPNSTCLEYLTPYLEQMGLRPNLVNPDSTSACRVCQYHRGSDYLYTVNLKDYFYGWRDAAITVIFIISSYGLVFLMMKLRTKASKKAE</sequence>
<dbReference type="InterPro" id="IPR034003">
    <property type="entry name" value="ABCG_PDR_2"/>
</dbReference>
<dbReference type="GO" id="GO:0016887">
    <property type="term" value="F:ATP hydrolysis activity"/>
    <property type="evidence" value="ECO:0007669"/>
    <property type="project" value="InterPro"/>
</dbReference>
<organism evidence="14 15">
    <name type="scientific">Aspergillus wentii DTO 134E9</name>
    <dbReference type="NCBI Taxonomy" id="1073089"/>
    <lineage>
        <taxon>Eukaryota</taxon>
        <taxon>Fungi</taxon>
        <taxon>Dikarya</taxon>
        <taxon>Ascomycota</taxon>
        <taxon>Pezizomycotina</taxon>
        <taxon>Eurotiomycetes</taxon>
        <taxon>Eurotiomycetidae</taxon>
        <taxon>Eurotiales</taxon>
        <taxon>Aspergillaceae</taxon>
        <taxon>Aspergillus</taxon>
        <taxon>Aspergillus subgen. Cremei</taxon>
    </lineage>
</organism>
<keyword evidence="7" id="KW-0067">ATP-binding</keyword>
<feature type="compositionally biased region" description="Basic and acidic residues" evidence="11">
    <location>
        <begin position="1"/>
        <end position="21"/>
    </location>
</feature>
<dbReference type="InterPro" id="IPR034001">
    <property type="entry name" value="ABCG_PDR_1"/>
</dbReference>
<dbReference type="PROSITE" id="PS00211">
    <property type="entry name" value="ABC_TRANSPORTER_1"/>
    <property type="match status" value="1"/>
</dbReference>
<protein>
    <recommendedName>
        <fullName evidence="13">ABC transporter domain-containing protein</fullName>
    </recommendedName>
</protein>
<evidence type="ECO:0000256" key="2">
    <source>
        <dbReference type="ARBA" id="ARBA00006012"/>
    </source>
</evidence>
<dbReference type="EMBL" id="KV878216">
    <property type="protein sequence ID" value="OJJ31482.1"/>
    <property type="molecule type" value="Genomic_DNA"/>
</dbReference>
<evidence type="ECO:0000256" key="7">
    <source>
        <dbReference type="ARBA" id="ARBA00022840"/>
    </source>
</evidence>
<feature type="transmembrane region" description="Helical" evidence="12">
    <location>
        <begin position="1204"/>
        <end position="1230"/>
    </location>
</feature>
<dbReference type="Pfam" id="PF01061">
    <property type="entry name" value="ABC2_membrane"/>
    <property type="match status" value="2"/>
</dbReference>
<feature type="domain" description="ABC transporter" evidence="13">
    <location>
        <begin position="794"/>
        <end position="1037"/>
    </location>
</feature>
<dbReference type="OrthoDB" id="245989at2759"/>
<reference evidence="15" key="1">
    <citation type="journal article" date="2017" name="Genome Biol.">
        <title>Comparative genomics reveals high biological diversity and specific adaptations in the industrially and medically important fungal genus Aspergillus.</title>
        <authorList>
            <person name="de Vries R.P."/>
            <person name="Riley R."/>
            <person name="Wiebenga A."/>
            <person name="Aguilar-Osorio G."/>
            <person name="Amillis S."/>
            <person name="Uchima C.A."/>
            <person name="Anderluh G."/>
            <person name="Asadollahi M."/>
            <person name="Askin M."/>
            <person name="Barry K."/>
            <person name="Battaglia E."/>
            <person name="Bayram O."/>
            <person name="Benocci T."/>
            <person name="Braus-Stromeyer S.A."/>
            <person name="Caldana C."/>
            <person name="Canovas D."/>
            <person name="Cerqueira G.C."/>
            <person name="Chen F."/>
            <person name="Chen W."/>
            <person name="Choi C."/>
            <person name="Clum A."/>
            <person name="Dos Santos R.A."/>
            <person name="Damasio A.R."/>
            <person name="Diallinas G."/>
            <person name="Emri T."/>
            <person name="Fekete E."/>
            <person name="Flipphi M."/>
            <person name="Freyberg S."/>
            <person name="Gallo A."/>
            <person name="Gournas C."/>
            <person name="Habgood R."/>
            <person name="Hainaut M."/>
            <person name="Harispe M.L."/>
            <person name="Henrissat B."/>
            <person name="Hilden K.S."/>
            <person name="Hope R."/>
            <person name="Hossain A."/>
            <person name="Karabika E."/>
            <person name="Karaffa L."/>
            <person name="Karanyi Z."/>
            <person name="Krasevec N."/>
            <person name="Kuo A."/>
            <person name="Kusch H."/>
            <person name="LaButti K."/>
            <person name="Lagendijk E.L."/>
            <person name="Lapidus A."/>
            <person name="Levasseur A."/>
            <person name="Lindquist E."/>
            <person name="Lipzen A."/>
            <person name="Logrieco A.F."/>
            <person name="MacCabe A."/>
            <person name="Maekelae M.R."/>
            <person name="Malavazi I."/>
            <person name="Melin P."/>
            <person name="Meyer V."/>
            <person name="Mielnichuk N."/>
            <person name="Miskei M."/>
            <person name="Molnar A.P."/>
            <person name="Mule G."/>
            <person name="Ngan C.Y."/>
            <person name="Orejas M."/>
            <person name="Orosz E."/>
            <person name="Ouedraogo J.P."/>
            <person name="Overkamp K.M."/>
            <person name="Park H.-S."/>
            <person name="Perrone G."/>
            <person name="Piumi F."/>
            <person name="Punt P.J."/>
            <person name="Ram A.F."/>
            <person name="Ramon A."/>
            <person name="Rauscher S."/>
            <person name="Record E."/>
            <person name="Riano-Pachon D.M."/>
            <person name="Robert V."/>
            <person name="Roehrig J."/>
            <person name="Ruller R."/>
            <person name="Salamov A."/>
            <person name="Salih N.S."/>
            <person name="Samson R.A."/>
            <person name="Sandor E."/>
            <person name="Sanguinetti M."/>
            <person name="Schuetze T."/>
            <person name="Sepcic K."/>
            <person name="Shelest E."/>
            <person name="Sherlock G."/>
            <person name="Sophianopoulou V."/>
            <person name="Squina F.M."/>
            <person name="Sun H."/>
            <person name="Susca A."/>
            <person name="Todd R.B."/>
            <person name="Tsang A."/>
            <person name="Unkles S.E."/>
            <person name="van de Wiele N."/>
            <person name="van Rossen-Uffink D."/>
            <person name="Oliveira J.V."/>
            <person name="Vesth T.C."/>
            <person name="Visser J."/>
            <person name="Yu J.-H."/>
            <person name="Zhou M."/>
            <person name="Andersen M.R."/>
            <person name="Archer D.B."/>
            <person name="Baker S.E."/>
            <person name="Benoit I."/>
            <person name="Brakhage A.A."/>
            <person name="Braus G.H."/>
            <person name="Fischer R."/>
            <person name="Frisvad J.C."/>
            <person name="Goldman G.H."/>
            <person name="Houbraken J."/>
            <person name="Oakley B."/>
            <person name="Pocsi I."/>
            <person name="Scazzocchio C."/>
            <person name="Seiboth B."/>
            <person name="vanKuyk P.A."/>
            <person name="Wortman J."/>
            <person name="Dyer P.S."/>
            <person name="Grigoriev I.V."/>
        </authorList>
    </citation>
    <scope>NUCLEOTIDE SEQUENCE [LARGE SCALE GENOMIC DNA]</scope>
    <source>
        <strain evidence="15">DTO 134E9</strain>
    </source>
</reference>
<dbReference type="FunFam" id="3.40.50.300:FF:000054">
    <property type="entry name" value="ABC multidrug transporter atrF"/>
    <property type="match status" value="1"/>
</dbReference>
<feature type="transmembrane region" description="Helical" evidence="12">
    <location>
        <begin position="1397"/>
        <end position="1415"/>
    </location>
</feature>
<evidence type="ECO:0000256" key="6">
    <source>
        <dbReference type="ARBA" id="ARBA00022741"/>
    </source>
</evidence>
<dbReference type="FunFam" id="3.40.50.300:FF:001465">
    <property type="entry name" value="ABC multidrug transporter (Eurofung)"/>
    <property type="match status" value="1"/>
</dbReference>
<feature type="domain" description="ABC transporter" evidence="13">
    <location>
        <begin position="92"/>
        <end position="348"/>
    </location>
</feature>
<keyword evidence="8 12" id="KW-1133">Transmembrane helix</keyword>
<dbReference type="InterPro" id="IPR010929">
    <property type="entry name" value="PDR_CDR_ABC"/>
</dbReference>
<gene>
    <name evidence="14" type="ORF">ASPWEDRAFT_693464</name>
</gene>
<name>A0A1L9R985_ASPWE</name>
<dbReference type="SMART" id="SM00382">
    <property type="entry name" value="AAA"/>
    <property type="match status" value="2"/>
</dbReference>
<keyword evidence="9 12" id="KW-0472">Membrane</keyword>
<evidence type="ECO:0000256" key="10">
    <source>
        <dbReference type="ARBA" id="ARBA00023180"/>
    </source>
</evidence>
<keyword evidence="6" id="KW-0547">Nucleotide-binding</keyword>
<dbReference type="Pfam" id="PF06422">
    <property type="entry name" value="PDR_CDR"/>
    <property type="match status" value="1"/>
</dbReference>
<proteinExistence type="inferred from homology"/>
<dbReference type="InterPro" id="IPR003439">
    <property type="entry name" value="ABC_transporter-like_ATP-bd"/>
</dbReference>
<keyword evidence="10" id="KW-0325">Glycoprotein</keyword>
<evidence type="ECO:0000256" key="5">
    <source>
        <dbReference type="ARBA" id="ARBA00022692"/>
    </source>
</evidence>
<evidence type="ECO:0000256" key="1">
    <source>
        <dbReference type="ARBA" id="ARBA00004651"/>
    </source>
</evidence>
<dbReference type="InterPro" id="IPR027417">
    <property type="entry name" value="P-loop_NTPase"/>
</dbReference>
<feature type="transmembrane region" description="Helical" evidence="12">
    <location>
        <begin position="1162"/>
        <end position="1183"/>
    </location>
</feature>
<dbReference type="GeneID" id="63754887"/>
<dbReference type="CDD" id="cd03232">
    <property type="entry name" value="ABCG_PDR_domain2"/>
    <property type="match status" value="1"/>
</dbReference>
<evidence type="ECO:0000313" key="14">
    <source>
        <dbReference type="EMBL" id="OJJ31482.1"/>
    </source>
</evidence>
<comment type="subcellular location">
    <subcellularLocation>
        <location evidence="1">Cell membrane</location>
        <topology evidence="1">Multi-pass membrane protein</topology>
    </subcellularLocation>
</comment>
<dbReference type="GO" id="GO:0005524">
    <property type="term" value="F:ATP binding"/>
    <property type="evidence" value="ECO:0007669"/>
    <property type="project" value="UniProtKB-KW"/>
</dbReference>
<dbReference type="PANTHER" id="PTHR19241">
    <property type="entry name" value="ATP-BINDING CASSETTE TRANSPORTER"/>
    <property type="match status" value="1"/>
</dbReference>
<feature type="region of interest" description="Disordered" evidence="11">
    <location>
        <begin position="1"/>
        <end position="43"/>
    </location>
</feature>
<evidence type="ECO:0000256" key="8">
    <source>
        <dbReference type="ARBA" id="ARBA00022989"/>
    </source>
</evidence>
<dbReference type="PROSITE" id="PS50893">
    <property type="entry name" value="ABC_TRANSPORTER_2"/>
    <property type="match status" value="2"/>
</dbReference>
<dbReference type="STRING" id="1073089.A0A1L9R985"/>
<evidence type="ECO:0000259" key="13">
    <source>
        <dbReference type="PROSITE" id="PS50893"/>
    </source>
</evidence>
<dbReference type="InterPro" id="IPR017871">
    <property type="entry name" value="ABC_transporter-like_CS"/>
</dbReference>
<feature type="transmembrane region" description="Helical" evidence="12">
    <location>
        <begin position="1242"/>
        <end position="1265"/>
    </location>
</feature>
<dbReference type="Pfam" id="PF00005">
    <property type="entry name" value="ABC_tran"/>
    <property type="match status" value="2"/>
</dbReference>
<feature type="transmembrane region" description="Helical" evidence="12">
    <location>
        <begin position="1133"/>
        <end position="1150"/>
    </location>
</feature>
<feature type="transmembrane region" description="Helical" evidence="12">
    <location>
        <begin position="599"/>
        <end position="616"/>
    </location>
</feature>
<dbReference type="VEuPathDB" id="FungiDB:ASPWEDRAFT_693464"/>
<feature type="transmembrane region" description="Helical" evidence="12">
    <location>
        <begin position="703"/>
        <end position="724"/>
    </location>
</feature>
<evidence type="ECO:0000313" key="15">
    <source>
        <dbReference type="Proteomes" id="UP000184383"/>
    </source>
</evidence>
<dbReference type="CDD" id="cd03233">
    <property type="entry name" value="ABCG_PDR_domain1"/>
    <property type="match status" value="1"/>
</dbReference>
<dbReference type="Proteomes" id="UP000184383">
    <property type="component" value="Unassembled WGS sequence"/>
</dbReference>
<dbReference type="InterPro" id="IPR013525">
    <property type="entry name" value="ABC2_TM"/>
</dbReference>
<evidence type="ECO:0000256" key="9">
    <source>
        <dbReference type="ARBA" id="ARBA00023136"/>
    </source>
</evidence>
<keyword evidence="4" id="KW-1003">Cell membrane</keyword>
<dbReference type="RefSeq" id="XP_040685159.1">
    <property type="nucleotide sequence ID" value="XM_040839039.1"/>
</dbReference>
<dbReference type="GO" id="GO:0005886">
    <property type="term" value="C:plasma membrane"/>
    <property type="evidence" value="ECO:0007669"/>
    <property type="project" value="UniProtKB-SubCell"/>
</dbReference>
<evidence type="ECO:0000256" key="11">
    <source>
        <dbReference type="SAM" id="MobiDB-lite"/>
    </source>
</evidence>
<dbReference type="GO" id="GO:0140359">
    <property type="term" value="F:ABC-type transporter activity"/>
    <property type="evidence" value="ECO:0007669"/>
    <property type="project" value="InterPro"/>
</dbReference>
<feature type="transmembrane region" description="Helical" evidence="12">
    <location>
        <begin position="1277"/>
        <end position="1295"/>
    </location>
</feature>
<dbReference type="Pfam" id="PF19055">
    <property type="entry name" value="ABC2_membrane_7"/>
    <property type="match status" value="1"/>
</dbReference>
<feature type="transmembrane region" description="Helical" evidence="12">
    <location>
        <begin position="571"/>
        <end position="593"/>
    </location>
</feature>
<accession>A0A1L9R985</accession>
<keyword evidence="3" id="KW-0813">Transport</keyword>